<protein>
    <recommendedName>
        <fullName evidence="1">DUF7683 domain-containing protein</fullName>
    </recommendedName>
</protein>
<evidence type="ECO:0000259" key="1">
    <source>
        <dbReference type="Pfam" id="PF24731"/>
    </source>
</evidence>
<reference evidence="2 3" key="1">
    <citation type="submission" date="2020-03" db="EMBL/GenBank/DDBJ databases">
        <title>Alteromonas ponticola sp. nov., isolated from seawater.</title>
        <authorList>
            <person name="Yoon J.-H."/>
            <person name="Kim Y.-O."/>
        </authorList>
    </citation>
    <scope>NUCLEOTIDE SEQUENCE [LARGE SCALE GENOMIC DNA]</scope>
    <source>
        <strain evidence="2 3">MYP5</strain>
    </source>
</reference>
<keyword evidence="3" id="KW-1185">Reference proteome</keyword>
<dbReference type="Pfam" id="PF24731">
    <property type="entry name" value="DUF7683"/>
    <property type="match status" value="1"/>
</dbReference>
<dbReference type="Proteomes" id="UP000709336">
    <property type="component" value="Unassembled WGS sequence"/>
</dbReference>
<evidence type="ECO:0000313" key="3">
    <source>
        <dbReference type="Proteomes" id="UP000709336"/>
    </source>
</evidence>
<organism evidence="2 3">
    <name type="scientific">Alteromonas ponticola</name>
    <dbReference type="NCBI Taxonomy" id="2720613"/>
    <lineage>
        <taxon>Bacteria</taxon>
        <taxon>Pseudomonadati</taxon>
        <taxon>Pseudomonadota</taxon>
        <taxon>Gammaproteobacteria</taxon>
        <taxon>Alteromonadales</taxon>
        <taxon>Alteromonadaceae</taxon>
        <taxon>Alteromonas/Salinimonas group</taxon>
        <taxon>Alteromonas</taxon>
    </lineage>
</organism>
<sequence length="76" mass="9113">MTRIIRYFDKQDESLVGEFKVGELQLAELQLLFEVDSSNPMYDSFQIKSEMIPYFSAFTNHPFNFSQYDYFLEFDT</sequence>
<proteinExistence type="predicted"/>
<dbReference type="RefSeq" id="WP_169211542.1">
    <property type="nucleotide sequence ID" value="NZ_JAATNW010000007.1"/>
</dbReference>
<dbReference type="InterPro" id="IPR056100">
    <property type="entry name" value="DUF7683"/>
</dbReference>
<evidence type="ECO:0000313" key="2">
    <source>
        <dbReference type="EMBL" id="NMH60976.1"/>
    </source>
</evidence>
<feature type="domain" description="DUF7683" evidence="1">
    <location>
        <begin position="3"/>
        <end position="73"/>
    </location>
</feature>
<dbReference type="EMBL" id="JAATNW010000007">
    <property type="protein sequence ID" value="NMH60976.1"/>
    <property type="molecule type" value="Genomic_DNA"/>
</dbReference>
<comment type="caution">
    <text evidence="2">The sequence shown here is derived from an EMBL/GenBank/DDBJ whole genome shotgun (WGS) entry which is preliminary data.</text>
</comment>
<name>A0ABX1R5Q6_9ALTE</name>
<accession>A0ABX1R5Q6</accession>
<gene>
    <name evidence="2" type="ORF">HCJ96_13145</name>
</gene>